<dbReference type="EMBL" id="JAERTZ010000006">
    <property type="protein sequence ID" value="MBL1376266.1"/>
    <property type="molecule type" value="Genomic_DNA"/>
</dbReference>
<evidence type="ECO:0008006" key="3">
    <source>
        <dbReference type="Google" id="ProtNLM"/>
    </source>
</evidence>
<keyword evidence="2" id="KW-1185">Reference proteome</keyword>
<sequence>MKKTYIVRLNDGTVGTICSDELHGLDPDLFIGEPVTVHLHDKNGNPILVEGTLADVIEEQNE</sequence>
<proteinExistence type="predicted"/>
<evidence type="ECO:0000313" key="1">
    <source>
        <dbReference type="EMBL" id="MBL1376266.1"/>
    </source>
</evidence>
<dbReference type="RefSeq" id="WP_202082233.1">
    <property type="nucleotide sequence ID" value="NZ_JAERTZ010000006.1"/>
</dbReference>
<name>A0ABS1QN95_9GAMM</name>
<dbReference type="Proteomes" id="UP000638570">
    <property type="component" value="Unassembled WGS sequence"/>
</dbReference>
<evidence type="ECO:0000313" key="2">
    <source>
        <dbReference type="Proteomes" id="UP000638570"/>
    </source>
</evidence>
<protein>
    <recommendedName>
        <fullName evidence="3">DUF2283 domain-containing protein</fullName>
    </recommendedName>
</protein>
<reference evidence="2" key="1">
    <citation type="submission" date="2021-01" db="EMBL/GenBank/DDBJ databases">
        <title>Genome public.</title>
        <authorList>
            <person name="Liu C."/>
            <person name="Sun Q."/>
        </authorList>
    </citation>
    <scope>NUCLEOTIDE SEQUENCE [LARGE SCALE GENOMIC DNA]</scope>
    <source>
        <strain evidence="2">CGMCC 1.18722</strain>
    </source>
</reference>
<comment type="caution">
    <text evidence="1">The sequence shown here is derived from an EMBL/GenBank/DDBJ whole genome shotgun (WGS) entry which is preliminary data.</text>
</comment>
<accession>A0ABS1QN95</accession>
<gene>
    <name evidence="1" type="ORF">JKV55_02825</name>
</gene>
<organism evidence="1 2">
    <name type="scientific">Zobellella iuensis</name>
    <dbReference type="NCBI Taxonomy" id="2803811"/>
    <lineage>
        <taxon>Bacteria</taxon>
        <taxon>Pseudomonadati</taxon>
        <taxon>Pseudomonadota</taxon>
        <taxon>Gammaproteobacteria</taxon>
        <taxon>Aeromonadales</taxon>
        <taxon>Aeromonadaceae</taxon>
        <taxon>Zobellella</taxon>
    </lineage>
</organism>